<dbReference type="RefSeq" id="WP_091995174.1">
    <property type="nucleotide sequence ID" value="NZ_JAJALK010000038.1"/>
</dbReference>
<comment type="caution">
    <text evidence="2">The sequence shown here is derived from an EMBL/GenBank/DDBJ whole genome shotgun (WGS) entry which is preliminary data.</text>
</comment>
<name>A0AAJ1TUT4_9HYPH</name>
<protein>
    <submittedName>
        <fullName evidence="2">Chromosome partitioning protein</fullName>
    </submittedName>
</protein>
<dbReference type="Pfam" id="PF01656">
    <property type="entry name" value="CbiA"/>
    <property type="match status" value="1"/>
</dbReference>
<dbReference type="PANTHER" id="PTHR13696:SF96">
    <property type="entry name" value="COBQ_COBB_MIND_PARA NUCLEOTIDE BINDING DOMAIN-CONTAINING PROTEIN"/>
    <property type="match status" value="1"/>
</dbReference>
<dbReference type="InterPro" id="IPR002586">
    <property type="entry name" value="CobQ/CobB/MinD/ParA_Nub-bd_dom"/>
</dbReference>
<evidence type="ECO:0000259" key="1">
    <source>
        <dbReference type="Pfam" id="PF01656"/>
    </source>
</evidence>
<accession>A0AAJ1TUT4</accession>
<dbReference type="EMBL" id="JAUSWL010000034">
    <property type="protein sequence ID" value="MDQ0547627.1"/>
    <property type="molecule type" value="Genomic_DNA"/>
</dbReference>
<dbReference type="Proteomes" id="UP001223420">
    <property type="component" value="Unassembled WGS sequence"/>
</dbReference>
<dbReference type="AlphaFoldDB" id="A0AAJ1TUT4"/>
<evidence type="ECO:0000313" key="3">
    <source>
        <dbReference type="Proteomes" id="UP001223420"/>
    </source>
</evidence>
<proteinExistence type="predicted"/>
<dbReference type="PIRSF" id="PIRSF009320">
    <property type="entry name" value="Nuc_binding_HP_1000"/>
    <property type="match status" value="1"/>
</dbReference>
<feature type="domain" description="CobQ/CobB/MinD/ParA nucleotide binding" evidence="1">
    <location>
        <begin position="46"/>
        <end position="208"/>
    </location>
</feature>
<dbReference type="CDD" id="cd02042">
    <property type="entry name" value="ParAB_family"/>
    <property type="match status" value="1"/>
</dbReference>
<dbReference type="Gene3D" id="3.40.50.300">
    <property type="entry name" value="P-loop containing nucleotide triphosphate hydrolases"/>
    <property type="match status" value="1"/>
</dbReference>
<evidence type="ECO:0000313" key="2">
    <source>
        <dbReference type="EMBL" id="MDQ0547627.1"/>
    </source>
</evidence>
<reference evidence="2" key="1">
    <citation type="submission" date="2023-07" db="EMBL/GenBank/DDBJ databases">
        <title>Genomic Encyclopedia of Type Strains, Phase IV (KMG-IV): sequencing the most valuable type-strain genomes for metagenomic binning, comparative biology and taxonomic classification.</title>
        <authorList>
            <person name="Goeker M."/>
        </authorList>
    </citation>
    <scope>NUCLEOTIDE SEQUENCE</scope>
    <source>
        <strain evidence="2">DSM 19569</strain>
    </source>
</reference>
<sequence>MLTVKHSDGLRRQRVSLMKCKPVDAMLRQAVSSSNRQEVNTMHTLALVSQKGGAGKTTLALHLAVAAHRAGLQVAIADLDPQSSAWKWSERRKDHPEAVVTSAEQLEHVKAQGAAGGLDLLIIDSAPHADRPALVACKAADLILIPCRASILDIDAIGQTHDLTTIARKPSWVVFNACNTSTEFDLEEARAGLRERDIPVYPGAVYQRVSYSRGFIPGRTAQEIEPGGRASTEIHDLFKWTANLIGLNLPQRAGIEAA</sequence>
<gene>
    <name evidence="2" type="ORF">QO001_006586</name>
</gene>
<dbReference type="SUPFAM" id="SSF52540">
    <property type="entry name" value="P-loop containing nucleoside triphosphate hydrolases"/>
    <property type="match status" value="1"/>
</dbReference>
<organism evidence="2 3">
    <name type="scientific">Methylobacterium brachiatum</name>
    <dbReference type="NCBI Taxonomy" id="269660"/>
    <lineage>
        <taxon>Bacteria</taxon>
        <taxon>Pseudomonadati</taxon>
        <taxon>Pseudomonadota</taxon>
        <taxon>Alphaproteobacteria</taxon>
        <taxon>Hyphomicrobiales</taxon>
        <taxon>Methylobacteriaceae</taxon>
        <taxon>Methylobacterium</taxon>
    </lineage>
</organism>
<dbReference type="InterPro" id="IPR050678">
    <property type="entry name" value="DNA_Partitioning_ATPase"/>
</dbReference>
<dbReference type="PANTHER" id="PTHR13696">
    <property type="entry name" value="P-LOOP CONTAINING NUCLEOSIDE TRIPHOSPHATE HYDROLASE"/>
    <property type="match status" value="1"/>
</dbReference>
<dbReference type="InterPro" id="IPR027417">
    <property type="entry name" value="P-loop_NTPase"/>
</dbReference>